<reference evidence="1 2" key="1">
    <citation type="submission" date="2018-12" db="EMBL/GenBank/DDBJ databases">
        <authorList>
            <person name="Yang Y."/>
        </authorList>
    </citation>
    <scope>NUCLEOTIDE SEQUENCE [LARGE SCALE GENOMIC DNA]</scope>
    <source>
        <strain evidence="1 2">GSF71</strain>
    </source>
</reference>
<evidence type="ECO:0008006" key="3">
    <source>
        <dbReference type="Google" id="ProtNLM"/>
    </source>
</evidence>
<comment type="caution">
    <text evidence="1">The sequence shown here is derived from an EMBL/GenBank/DDBJ whole genome shotgun (WGS) entry which is preliminary data.</text>
</comment>
<gene>
    <name evidence="1" type="ORF">EJ913_18555</name>
</gene>
<dbReference type="AlphaFoldDB" id="A0A433J5X4"/>
<accession>A0A433J5X4</accession>
<proteinExistence type="predicted"/>
<protein>
    <recommendedName>
        <fullName evidence="3">PLD phosphodiesterase domain-containing protein</fullName>
    </recommendedName>
</protein>
<name>A0A433J5X4_9PROT</name>
<dbReference type="Gene3D" id="3.30.870.10">
    <property type="entry name" value="Endonuclease Chain A"/>
    <property type="match status" value="1"/>
</dbReference>
<dbReference type="OrthoDB" id="7784537at2"/>
<keyword evidence="2" id="KW-1185">Reference proteome</keyword>
<dbReference type="EMBL" id="RZIJ01000015">
    <property type="protein sequence ID" value="RUQ68113.1"/>
    <property type="molecule type" value="Genomic_DNA"/>
</dbReference>
<organism evidence="1 2">
    <name type="scientific">Azospirillum doebereinerae</name>
    <dbReference type="NCBI Taxonomy" id="92933"/>
    <lineage>
        <taxon>Bacteria</taxon>
        <taxon>Pseudomonadati</taxon>
        <taxon>Pseudomonadota</taxon>
        <taxon>Alphaproteobacteria</taxon>
        <taxon>Rhodospirillales</taxon>
        <taxon>Azospirillaceae</taxon>
        <taxon>Azospirillum</taxon>
    </lineage>
</organism>
<sequence length="646" mass="70580">MSVRVREAIAQAAARFSGGVEAALFTTFTFDPRFFEANVLPTLFGVEARGAEARRAEVNARLAGVSVAVFHDAAALSGGGASDYRYQTWAVRVPGAHEGARKGPYFHPKLMLLAGRYEHEGETYPAVYLACGSANLTLSGWGHNLEVLGETWIDDADAPAHAELVRFLTWLRKLPRSRQAECQAIRDVLEILREMGSYGATDGPELHINGIGGGQPTFAQRLRLGQTQRWDCLTVLSPYWSGSKKLPKLLEALNAREVKLVPGASREGAFGLAPAHLEALDSQGVSTCVLEDGEANRFTHAKLYALSKERGNHLRVAVGSCNMTEAAHKKTGGNVEAMLIRSLDLKKARRSALPKLRPLDLQGKAFTDESDDPPAGLPFDLTVLFDWKDRSYAVWSSEPPTYCTGVVLRLPAVGDVTLGMACENRRIACPQGPGKARGFTVTFTRNAEPVSIAGLFSEINLDHSTRDYTPRLSAGEIIDELRERSSGLIRCLERHRLVDEDPDGAGPDTGLEETAFNLYDFYATVQGERWKALGQALPRRAPPHERMRRLADLVSGPSSLMKLARAVEEDRLSPVHRFAVILEVHRVLHANRPLLDDAHLGEIVMLLTQSRAAVRAEIADGSGADAPGTPDELLDWFEAELVACTV</sequence>
<evidence type="ECO:0000313" key="1">
    <source>
        <dbReference type="EMBL" id="RUQ68113.1"/>
    </source>
</evidence>
<dbReference type="Proteomes" id="UP000280346">
    <property type="component" value="Unassembled WGS sequence"/>
</dbReference>
<dbReference type="RefSeq" id="WP_127000571.1">
    <property type="nucleotide sequence ID" value="NZ_JBNPXW010000013.1"/>
</dbReference>
<evidence type="ECO:0000313" key="2">
    <source>
        <dbReference type="Proteomes" id="UP000280346"/>
    </source>
</evidence>